<organism evidence="1 2">
    <name type="scientific">Nocardia tenerifensis</name>
    <dbReference type="NCBI Taxonomy" id="228006"/>
    <lineage>
        <taxon>Bacteria</taxon>
        <taxon>Bacillati</taxon>
        <taxon>Actinomycetota</taxon>
        <taxon>Actinomycetes</taxon>
        <taxon>Mycobacteriales</taxon>
        <taxon>Nocardiaceae</taxon>
        <taxon>Nocardia</taxon>
    </lineage>
</organism>
<dbReference type="EMBL" id="QJKF01000026">
    <property type="protein sequence ID" value="PXX53937.1"/>
    <property type="molecule type" value="Genomic_DNA"/>
</dbReference>
<keyword evidence="2" id="KW-1185">Reference proteome</keyword>
<evidence type="ECO:0000313" key="1">
    <source>
        <dbReference type="EMBL" id="PXX53937.1"/>
    </source>
</evidence>
<dbReference type="Proteomes" id="UP000247569">
    <property type="component" value="Unassembled WGS sequence"/>
</dbReference>
<gene>
    <name evidence="1" type="ORF">DFR70_12658</name>
</gene>
<dbReference type="AlphaFoldDB" id="A0A318JP03"/>
<name>A0A318JP03_9NOCA</name>
<evidence type="ECO:0000313" key="2">
    <source>
        <dbReference type="Proteomes" id="UP000247569"/>
    </source>
</evidence>
<comment type="caution">
    <text evidence="1">The sequence shown here is derived from an EMBL/GenBank/DDBJ whole genome shotgun (WGS) entry which is preliminary data.</text>
</comment>
<dbReference type="RefSeq" id="WP_146251421.1">
    <property type="nucleotide sequence ID" value="NZ_QJKF01000026.1"/>
</dbReference>
<proteinExistence type="predicted"/>
<accession>A0A318JP03</accession>
<protein>
    <submittedName>
        <fullName evidence="1">Uncharacterized protein</fullName>
    </submittedName>
</protein>
<sequence length="68" mass="7422">MEALPESNTPPPPRRRNYVRQGLTLLDWVRTVVNVYMLLHGSETASSATKAVTELAAQTLAAIWGLGT</sequence>
<reference evidence="1 2" key="1">
    <citation type="submission" date="2018-05" db="EMBL/GenBank/DDBJ databases">
        <title>Genomic Encyclopedia of Type Strains, Phase IV (KMG-IV): sequencing the most valuable type-strain genomes for metagenomic binning, comparative biology and taxonomic classification.</title>
        <authorList>
            <person name="Goeker M."/>
        </authorList>
    </citation>
    <scope>NUCLEOTIDE SEQUENCE [LARGE SCALE GENOMIC DNA]</scope>
    <source>
        <strain evidence="1 2">DSM 44704</strain>
    </source>
</reference>